<dbReference type="KEGG" id="vao:FA707_04875"/>
<dbReference type="AlphaFoldDB" id="A0A4D7CVM1"/>
<sequence length="476" mass="57109">METINKEISQKIMELYCDFKTSYYVKNKEGDFAIAKSYTKEEEEDKLDKILSLFQIMEFMKNRNMEMRLDISLDTTKFLSIEVVDDKDLVESILRILTEKFQLRQQNILVRKYENKYFVDLFFSFHLSNLISQKLYLFIKDELKLTNYEISYHPKSVRGFDLHFNKLEHEIFDAEMKSVDINYLLAIKKIDINSEDFKLIEHAMLSNIDETRLKKSGYLDEEFVKWPSEIRKIEEQRVFDLSLEHWNYAVYYHIGIRNEEFSRKQIEEIWKEIIQNTSIKYGGQIDTDKLKRAVEKSLDQNYEDKGYIKETPLFLTKKEALFIFKSQDNKRKRETLFALYMYCRMYNKPTKFQFSSKFLSKKFGLGKREAIVNRIEQMTDENGEIMVGVERVGASQWKGEEVKKMNTYSLNFEMNLDIDVAKKEKYIVITDFDSRNFYRVVTELIDEDELNQIVSKSDYQNYFKKLYKEKEEVVVG</sequence>
<dbReference type="EMBL" id="CP039712">
    <property type="protein sequence ID" value="QCI86337.1"/>
    <property type="molecule type" value="Genomic_DNA"/>
</dbReference>
<reference evidence="1 2" key="1">
    <citation type="submission" date="2019-04" db="EMBL/GenBank/DDBJ databases">
        <title>Vagococcus sp. nov., isolated from faeces of yaks (Bos grunniens).</title>
        <authorList>
            <person name="Ge Y."/>
        </authorList>
    </citation>
    <scope>NUCLEOTIDE SEQUENCE [LARGE SCALE GENOMIC DNA]</scope>
    <source>
        <strain evidence="1 2">MN-17</strain>
    </source>
</reference>
<evidence type="ECO:0000313" key="1">
    <source>
        <dbReference type="EMBL" id="QCI86337.1"/>
    </source>
</evidence>
<dbReference type="RefSeq" id="WP_136953171.1">
    <property type="nucleotide sequence ID" value="NZ_CP039712.1"/>
</dbReference>
<keyword evidence="2" id="KW-1185">Reference proteome</keyword>
<organism evidence="1 2">
    <name type="scientific">Vagococcus zengguangii</name>
    <dbReference type="NCBI Taxonomy" id="2571750"/>
    <lineage>
        <taxon>Bacteria</taxon>
        <taxon>Bacillati</taxon>
        <taxon>Bacillota</taxon>
        <taxon>Bacilli</taxon>
        <taxon>Lactobacillales</taxon>
        <taxon>Enterococcaceae</taxon>
        <taxon>Vagococcus</taxon>
    </lineage>
</organism>
<protein>
    <submittedName>
        <fullName evidence="1">Uncharacterized protein</fullName>
    </submittedName>
</protein>
<evidence type="ECO:0000313" key="2">
    <source>
        <dbReference type="Proteomes" id="UP000298615"/>
    </source>
</evidence>
<name>A0A4D7CVM1_9ENTE</name>
<proteinExistence type="predicted"/>
<gene>
    <name evidence="1" type="ORF">FA707_04875</name>
</gene>
<dbReference type="Proteomes" id="UP000298615">
    <property type="component" value="Chromosome"/>
</dbReference>
<accession>A0A4D7CVM1</accession>